<dbReference type="Gene3D" id="1.20.120.310">
    <property type="entry name" value="ERV/ALR sulfhydryl oxidase domain"/>
    <property type="match status" value="1"/>
</dbReference>
<protein>
    <recommendedName>
        <fullName evidence="9">Sulfhydryl oxidase</fullName>
        <ecNumber evidence="9">1.8.3.2</ecNumber>
    </recommendedName>
</protein>
<dbReference type="GO" id="GO:0050660">
    <property type="term" value="F:flavin adenine dinucleotide binding"/>
    <property type="evidence" value="ECO:0007669"/>
    <property type="project" value="TreeGrafter"/>
</dbReference>
<reference evidence="11" key="1">
    <citation type="journal article" date="2019" name="bioRxiv">
        <title>The Genome of the Zebra Mussel, Dreissena polymorpha: A Resource for Invasive Species Research.</title>
        <authorList>
            <person name="McCartney M.A."/>
            <person name="Auch B."/>
            <person name="Kono T."/>
            <person name="Mallez S."/>
            <person name="Zhang Y."/>
            <person name="Obille A."/>
            <person name="Becker A."/>
            <person name="Abrahante J.E."/>
            <person name="Garbe J."/>
            <person name="Badalamenti J.P."/>
            <person name="Herman A."/>
            <person name="Mangelson H."/>
            <person name="Liachko I."/>
            <person name="Sullivan S."/>
            <person name="Sone E.D."/>
            <person name="Koren S."/>
            <person name="Silverstein K.A.T."/>
            <person name="Beckman K.B."/>
            <person name="Gohl D.M."/>
        </authorList>
    </citation>
    <scope>NUCLEOTIDE SEQUENCE</scope>
    <source>
        <strain evidence="11">Duluth1</strain>
        <tissue evidence="11">Whole animal</tissue>
    </source>
</reference>
<evidence type="ECO:0000313" key="11">
    <source>
        <dbReference type="EMBL" id="KAH3861947.1"/>
    </source>
</evidence>
<dbReference type="SUPFAM" id="SSF69000">
    <property type="entry name" value="FAD-dependent thiol oxidase"/>
    <property type="match status" value="1"/>
</dbReference>
<organism evidence="11 12">
    <name type="scientific">Dreissena polymorpha</name>
    <name type="common">Zebra mussel</name>
    <name type="synonym">Mytilus polymorpha</name>
    <dbReference type="NCBI Taxonomy" id="45954"/>
    <lineage>
        <taxon>Eukaryota</taxon>
        <taxon>Metazoa</taxon>
        <taxon>Spiralia</taxon>
        <taxon>Lophotrochozoa</taxon>
        <taxon>Mollusca</taxon>
        <taxon>Bivalvia</taxon>
        <taxon>Autobranchia</taxon>
        <taxon>Heteroconchia</taxon>
        <taxon>Euheterodonta</taxon>
        <taxon>Imparidentia</taxon>
        <taxon>Neoheterodontei</taxon>
        <taxon>Myida</taxon>
        <taxon>Dreissenoidea</taxon>
        <taxon>Dreissenidae</taxon>
        <taxon>Dreissena</taxon>
    </lineage>
</organism>
<gene>
    <name evidence="11" type="ORF">DPMN_024901</name>
</gene>
<dbReference type="PANTHER" id="PTHR12645">
    <property type="entry name" value="ALR/ERV"/>
    <property type="match status" value="1"/>
</dbReference>
<keyword evidence="3 9" id="KW-0285">Flavoprotein</keyword>
<sequence length="167" mass="19353">MSDTASKKQNILAHKYEEPECKSRACFDAASWVSKFGKTSKDTEVSSLPVKATSKECPLDKDELGRHTWGFLHTMAANYPEQPSEQQQRDMKDMMHLFSKFYPCNYCAEDLRETMKKYEPQTGSQEDFSQWMCKMHNIVNVKLGKPEFDCGLVNQRWRDGWKDGSCD</sequence>
<feature type="domain" description="ERV/ALR sulfhydryl oxidase" evidence="10">
    <location>
        <begin position="57"/>
        <end position="157"/>
    </location>
</feature>
<keyword evidence="6" id="KW-0496">Mitochondrion</keyword>
<dbReference type="EMBL" id="JAIWYP010000002">
    <property type="protein sequence ID" value="KAH3861947.1"/>
    <property type="molecule type" value="Genomic_DNA"/>
</dbReference>
<dbReference type="AlphaFoldDB" id="A0A9D4RCT1"/>
<comment type="caution">
    <text evidence="11">The sequence shown here is derived from an EMBL/GenBank/DDBJ whole genome shotgun (WGS) entry which is preliminary data.</text>
</comment>
<dbReference type="InterPro" id="IPR036774">
    <property type="entry name" value="ERV/ALR_sulphydryl_oxid_sf"/>
</dbReference>
<comment type="subcellular location">
    <subcellularLocation>
        <location evidence="2">Mitochondrion intermembrane space</location>
    </subcellularLocation>
</comment>
<comment type="catalytic activity">
    <reaction evidence="8 9">
        <text>2 R'C(R)SH + O2 = R'C(R)S-S(R)CR' + H2O2</text>
        <dbReference type="Rhea" id="RHEA:17357"/>
        <dbReference type="ChEBI" id="CHEBI:15379"/>
        <dbReference type="ChEBI" id="CHEBI:16240"/>
        <dbReference type="ChEBI" id="CHEBI:16520"/>
        <dbReference type="ChEBI" id="CHEBI:17412"/>
        <dbReference type="EC" id="1.8.3.2"/>
    </reaction>
</comment>
<evidence type="ECO:0000256" key="1">
    <source>
        <dbReference type="ARBA" id="ARBA00001974"/>
    </source>
</evidence>
<dbReference type="FunFam" id="1.20.120.310:FF:000003">
    <property type="entry name" value="Sulfhydryl oxidase"/>
    <property type="match status" value="1"/>
</dbReference>
<accession>A0A9D4RCT1</accession>
<dbReference type="InterPro" id="IPR017905">
    <property type="entry name" value="ERV/ALR_sulphydryl_oxidase"/>
</dbReference>
<evidence type="ECO:0000256" key="4">
    <source>
        <dbReference type="ARBA" id="ARBA00022827"/>
    </source>
</evidence>
<evidence type="ECO:0000313" key="12">
    <source>
        <dbReference type="Proteomes" id="UP000828390"/>
    </source>
</evidence>
<dbReference type="GO" id="GO:0005758">
    <property type="term" value="C:mitochondrial intermembrane space"/>
    <property type="evidence" value="ECO:0007669"/>
    <property type="project" value="UniProtKB-SubCell"/>
</dbReference>
<evidence type="ECO:0000259" key="10">
    <source>
        <dbReference type="PROSITE" id="PS51324"/>
    </source>
</evidence>
<comment type="cofactor">
    <cofactor evidence="1 9">
        <name>FAD</name>
        <dbReference type="ChEBI" id="CHEBI:57692"/>
    </cofactor>
</comment>
<dbReference type="PROSITE" id="PS51324">
    <property type="entry name" value="ERV_ALR"/>
    <property type="match status" value="1"/>
</dbReference>
<reference evidence="11" key="2">
    <citation type="submission" date="2020-11" db="EMBL/GenBank/DDBJ databases">
        <authorList>
            <person name="McCartney M.A."/>
            <person name="Auch B."/>
            <person name="Kono T."/>
            <person name="Mallez S."/>
            <person name="Becker A."/>
            <person name="Gohl D.M."/>
            <person name="Silverstein K.A.T."/>
            <person name="Koren S."/>
            <person name="Bechman K.B."/>
            <person name="Herman A."/>
            <person name="Abrahante J.E."/>
            <person name="Garbe J."/>
        </authorList>
    </citation>
    <scope>NUCLEOTIDE SEQUENCE</scope>
    <source>
        <strain evidence="11">Duluth1</strain>
        <tissue evidence="11">Whole animal</tissue>
    </source>
</reference>
<keyword evidence="5 9" id="KW-0560">Oxidoreductase</keyword>
<dbReference type="GO" id="GO:0016971">
    <property type="term" value="F:flavin-dependent sulfhydryl oxidase activity"/>
    <property type="evidence" value="ECO:0007669"/>
    <property type="project" value="InterPro"/>
</dbReference>
<evidence type="ECO:0000256" key="8">
    <source>
        <dbReference type="ARBA" id="ARBA00048864"/>
    </source>
</evidence>
<evidence type="ECO:0000256" key="7">
    <source>
        <dbReference type="ARBA" id="ARBA00023157"/>
    </source>
</evidence>
<proteinExistence type="predicted"/>
<keyword evidence="12" id="KW-1185">Reference proteome</keyword>
<evidence type="ECO:0000256" key="9">
    <source>
        <dbReference type="RuleBase" id="RU371123"/>
    </source>
</evidence>
<evidence type="ECO:0000256" key="3">
    <source>
        <dbReference type="ARBA" id="ARBA00022630"/>
    </source>
</evidence>
<evidence type="ECO:0000256" key="6">
    <source>
        <dbReference type="ARBA" id="ARBA00023128"/>
    </source>
</evidence>
<dbReference type="Pfam" id="PF04777">
    <property type="entry name" value="Evr1_Alr"/>
    <property type="match status" value="1"/>
</dbReference>
<dbReference type="Proteomes" id="UP000828390">
    <property type="component" value="Unassembled WGS sequence"/>
</dbReference>
<dbReference type="PANTHER" id="PTHR12645:SF0">
    <property type="entry name" value="FAD-LINKED SULFHYDRYL OXIDASE ALR"/>
    <property type="match status" value="1"/>
</dbReference>
<dbReference type="EC" id="1.8.3.2" evidence="9"/>
<evidence type="ECO:0000256" key="5">
    <source>
        <dbReference type="ARBA" id="ARBA00023002"/>
    </source>
</evidence>
<keyword evidence="7" id="KW-1015">Disulfide bond</keyword>
<evidence type="ECO:0000256" key="2">
    <source>
        <dbReference type="ARBA" id="ARBA00004569"/>
    </source>
</evidence>
<keyword evidence="4 9" id="KW-0274">FAD</keyword>
<name>A0A9D4RCT1_DREPO</name>
<dbReference type="InterPro" id="IPR039799">
    <property type="entry name" value="ALR/ERV"/>
</dbReference>
<dbReference type="OrthoDB" id="17199at2759"/>